<dbReference type="eggNOG" id="ENOG502SPAU">
    <property type="taxonomic scope" value="Eukaryota"/>
</dbReference>
<gene>
    <name evidence="3" type="ORF">IMG5_020730</name>
</gene>
<organism evidence="3 4">
    <name type="scientific">Ichthyophthirius multifiliis</name>
    <name type="common">White spot disease agent</name>
    <name type="synonym">Ich</name>
    <dbReference type="NCBI Taxonomy" id="5932"/>
    <lineage>
        <taxon>Eukaryota</taxon>
        <taxon>Sar</taxon>
        <taxon>Alveolata</taxon>
        <taxon>Ciliophora</taxon>
        <taxon>Intramacronucleata</taxon>
        <taxon>Oligohymenophorea</taxon>
        <taxon>Hymenostomatida</taxon>
        <taxon>Ophryoglenina</taxon>
        <taxon>Ichthyophthirius</taxon>
    </lineage>
</organism>
<dbReference type="RefSeq" id="XP_004039513.1">
    <property type="nucleotide sequence ID" value="XM_004039465.1"/>
</dbReference>
<proteinExistence type="predicted"/>
<dbReference type="SMART" id="SM00054">
    <property type="entry name" value="EFh"/>
    <property type="match status" value="3"/>
</dbReference>
<feature type="domain" description="EF-hand" evidence="2">
    <location>
        <begin position="176"/>
        <end position="211"/>
    </location>
</feature>
<dbReference type="PANTHER" id="PTHR19972">
    <property type="entry name" value="CALBINDIN"/>
    <property type="match status" value="1"/>
</dbReference>
<dbReference type="PROSITE" id="PS00018">
    <property type="entry name" value="EF_HAND_1"/>
    <property type="match status" value="3"/>
</dbReference>
<dbReference type="CDD" id="cd00051">
    <property type="entry name" value="EFh"/>
    <property type="match status" value="1"/>
</dbReference>
<feature type="domain" description="EF-hand" evidence="2">
    <location>
        <begin position="133"/>
        <end position="168"/>
    </location>
</feature>
<dbReference type="InterPro" id="IPR051001">
    <property type="entry name" value="Calbindin_Ca-bind"/>
</dbReference>
<dbReference type="InterPro" id="IPR018247">
    <property type="entry name" value="EF_Hand_1_Ca_BS"/>
</dbReference>
<dbReference type="GeneID" id="14910403"/>
<dbReference type="GO" id="GO:0005634">
    <property type="term" value="C:nucleus"/>
    <property type="evidence" value="ECO:0007669"/>
    <property type="project" value="TreeGrafter"/>
</dbReference>
<evidence type="ECO:0000313" key="3">
    <source>
        <dbReference type="EMBL" id="EGR34209.1"/>
    </source>
</evidence>
<evidence type="ECO:0000256" key="1">
    <source>
        <dbReference type="ARBA" id="ARBA00022837"/>
    </source>
</evidence>
<dbReference type="OMA" id="MITEAYK"/>
<dbReference type="GO" id="GO:0051480">
    <property type="term" value="P:regulation of cytosolic calcium ion concentration"/>
    <property type="evidence" value="ECO:0007669"/>
    <property type="project" value="TreeGrafter"/>
</dbReference>
<keyword evidence="4" id="KW-1185">Reference proteome</keyword>
<dbReference type="PANTHER" id="PTHR19972:SF10">
    <property type="entry name" value="CALBINDIN-32"/>
    <property type="match status" value="1"/>
</dbReference>
<dbReference type="GO" id="GO:0005829">
    <property type="term" value="C:cytosol"/>
    <property type="evidence" value="ECO:0007669"/>
    <property type="project" value="TreeGrafter"/>
</dbReference>
<dbReference type="STRING" id="857967.G0QKQ5"/>
<evidence type="ECO:0000313" key="4">
    <source>
        <dbReference type="Proteomes" id="UP000008983"/>
    </source>
</evidence>
<dbReference type="Proteomes" id="UP000008983">
    <property type="component" value="Unassembled WGS sequence"/>
</dbReference>
<keyword evidence="1" id="KW-0106">Calcium</keyword>
<evidence type="ECO:0000259" key="2">
    <source>
        <dbReference type="PROSITE" id="PS50222"/>
    </source>
</evidence>
<protein>
    <recommendedName>
        <fullName evidence="2">EF-hand domain-containing protein</fullName>
    </recommendedName>
</protein>
<dbReference type="PROSITE" id="PS50222">
    <property type="entry name" value="EF_HAND_2"/>
    <property type="match status" value="3"/>
</dbReference>
<reference evidence="3 4" key="1">
    <citation type="submission" date="2011-07" db="EMBL/GenBank/DDBJ databases">
        <authorList>
            <person name="Coyne R."/>
            <person name="Brami D."/>
            <person name="Johnson J."/>
            <person name="Hostetler J."/>
            <person name="Hannick L."/>
            <person name="Clark T."/>
            <person name="Cassidy-Hanley D."/>
            <person name="Inman J."/>
        </authorList>
    </citation>
    <scope>NUCLEOTIDE SEQUENCE [LARGE SCALE GENOMIC DNA]</scope>
    <source>
        <strain evidence="3 4">G5</strain>
    </source>
</reference>
<name>G0QKQ5_ICHMU</name>
<dbReference type="SUPFAM" id="SSF47473">
    <property type="entry name" value="EF-hand"/>
    <property type="match status" value="1"/>
</dbReference>
<dbReference type="AlphaFoldDB" id="G0QKQ5"/>
<dbReference type="Gene3D" id="1.10.238.10">
    <property type="entry name" value="EF-hand"/>
    <property type="match status" value="2"/>
</dbReference>
<dbReference type="Pfam" id="PF13499">
    <property type="entry name" value="EF-hand_7"/>
    <property type="match status" value="1"/>
</dbReference>
<dbReference type="InterPro" id="IPR011992">
    <property type="entry name" value="EF-hand-dom_pair"/>
</dbReference>
<sequence length="223" mass="25515">MQQYNSQTLRSSGYHTQSGLTDLEGAKAVARRLFDNYDKGRKGKLDNVDCVPMIVESYKSFNQFFSPSGEDIKSYHRILDRNGDGVVNYQDIEDLCVRYLCGGVGQTTTQRQTGQDERIKRAAKPQYAPEVERKLDVARRLFKRFDRDGSGHLQEDEIAGLLKATYEEMGMQNFTPSQEDVRMWLQMADTNSDGSVCIEEYEELIIRSLRNAGIKIEKQSIVF</sequence>
<dbReference type="InterPro" id="IPR002048">
    <property type="entry name" value="EF_hand_dom"/>
</dbReference>
<dbReference type="InParanoid" id="G0QKQ5"/>
<dbReference type="EMBL" id="GL983181">
    <property type="protein sequence ID" value="EGR34209.1"/>
    <property type="molecule type" value="Genomic_DNA"/>
</dbReference>
<accession>G0QKQ5</accession>
<dbReference type="GO" id="GO:0005509">
    <property type="term" value="F:calcium ion binding"/>
    <property type="evidence" value="ECO:0007669"/>
    <property type="project" value="InterPro"/>
</dbReference>
<dbReference type="OrthoDB" id="191686at2759"/>
<feature type="domain" description="EF-hand" evidence="2">
    <location>
        <begin position="67"/>
        <end position="102"/>
    </location>
</feature>